<evidence type="ECO:0000313" key="3">
    <source>
        <dbReference type="Proteomes" id="UP001166286"/>
    </source>
</evidence>
<feature type="region of interest" description="Disordered" evidence="1">
    <location>
        <begin position="86"/>
        <end position="122"/>
    </location>
</feature>
<comment type="caution">
    <text evidence="2">The sequence shown here is derived from an EMBL/GenBank/DDBJ whole genome shotgun (WGS) entry which is preliminary data.</text>
</comment>
<proteinExistence type="predicted"/>
<name>A0AA39QTS7_9LECA</name>
<accession>A0AA39QTS7</accession>
<evidence type="ECO:0000256" key="1">
    <source>
        <dbReference type="SAM" id="MobiDB-lite"/>
    </source>
</evidence>
<sequence>MPPPQPQPKVPIPTPLPTPLPAPLLTTLTTALLTANAIPPILRTLTLECQKAKWQDAVKARIMQMLKDEGYVDKAEMLRVLVREARGLEEEGEGEGDDDGGDGGVQKGRKDGKGGEGRIDVRVPEKAVSEGVKVVKGYLEKVVEVEPEVVDFWSS</sequence>
<dbReference type="EMBL" id="JAFEKC020000022">
    <property type="protein sequence ID" value="KAK0507920.1"/>
    <property type="molecule type" value="Genomic_DNA"/>
</dbReference>
<feature type="compositionally biased region" description="Basic and acidic residues" evidence="1">
    <location>
        <begin position="108"/>
        <end position="122"/>
    </location>
</feature>
<dbReference type="Proteomes" id="UP001166286">
    <property type="component" value="Unassembled WGS sequence"/>
</dbReference>
<organism evidence="2 3">
    <name type="scientific">Cladonia borealis</name>
    <dbReference type="NCBI Taxonomy" id="184061"/>
    <lineage>
        <taxon>Eukaryota</taxon>
        <taxon>Fungi</taxon>
        <taxon>Dikarya</taxon>
        <taxon>Ascomycota</taxon>
        <taxon>Pezizomycotina</taxon>
        <taxon>Lecanoromycetes</taxon>
        <taxon>OSLEUM clade</taxon>
        <taxon>Lecanoromycetidae</taxon>
        <taxon>Lecanorales</taxon>
        <taxon>Lecanorineae</taxon>
        <taxon>Cladoniaceae</taxon>
        <taxon>Cladonia</taxon>
    </lineage>
</organism>
<gene>
    <name evidence="2" type="ORF">JMJ35_009809</name>
</gene>
<protein>
    <submittedName>
        <fullName evidence="2">Uncharacterized protein</fullName>
    </submittedName>
</protein>
<dbReference type="AlphaFoldDB" id="A0AA39QTS7"/>
<evidence type="ECO:0000313" key="2">
    <source>
        <dbReference type="EMBL" id="KAK0507920.1"/>
    </source>
</evidence>
<keyword evidence="3" id="KW-1185">Reference proteome</keyword>
<feature type="compositionally biased region" description="Acidic residues" evidence="1">
    <location>
        <begin position="90"/>
        <end position="101"/>
    </location>
</feature>
<reference evidence="2" key="1">
    <citation type="submission" date="2023-03" db="EMBL/GenBank/DDBJ databases">
        <title>Complete genome of Cladonia borealis.</title>
        <authorList>
            <person name="Park H."/>
        </authorList>
    </citation>
    <scope>NUCLEOTIDE SEQUENCE</scope>
    <source>
        <strain evidence="2">ANT050790</strain>
    </source>
</reference>